<dbReference type="Pfam" id="PF16935">
    <property type="entry name" value="Hol_Tox"/>
    <property type="match status" value="1"/>
</dbReference>
<proteinExistence type="predicted"/>
<dbReference type="EMBL" id="CP045068">
    <property type="protein sequence ID" value="QFQ90312.1"/>
    <property type="molecule type" value="Genomic_DNA"/>
</dbReference>
<dbReference type="InterPro" id="IPR031616">
    <property type="entry name" value="BsrE-like"/>
</dbReference>
<name>A0A5P8JN27_9LACO</name>
<evidence type="ECO:0000313" key="3">
    <source>
        <dbReference type="Proteomes" id="UP000388452"/>
    </source>
</evidence>
<dbReference type="AlphaFoldDB" id="A0A5P8JN27"/>
<feature type="transmembrane region" description="Helical" evidence="1">
    <location>
        <begin position="20"/>
        <end position="46"/>
    </location>
</feature>
<organism evidence="2 3">
    <name type="scientific">Lacticaseibacillus manihotivorans</name>
    <dbReference type="NCBI Taxonomy" id="88233"/>
    <lineage>
        <taxon>Bacteria</taxon>
        <taxon>Bacillati</taxon>
        <taxon>Bacillota</taxon>
        <taxon>Bacilli</taxon>
        <taxon>Lactobacillales</taxon>
        <taxon>Lactobacillaceae</taxon>
        <taxon>Lacticaseibacillus</taxon>
    </lineage>
</organism>
<sequence>MHNDQTLQERRRLLVTVADALTLMLMFGGFILTLIGLVVVIIQAIVGNQKDRQ</sequence>
<protein>
    <submittedName>
        <fullName evidence="2">Putative holin-like toxin</fullName>
    </submittedName>
</protein>
<accession>A0A5P8JN27</accession>
<evidence type="ECO:0000256" key="1">
    <source>
        <dbReference type="SAM" id="Phobius"/>
    </source>
</evidence>
<keyword evidence="1" id="KW-0472">Membrane</keyword>
<gene>
    <name evidence="2" type="ORF">LM010_02130</name>
</gene>
<keyword evidence="1" id="KW-1133">Transmembrane helix</keyword>
<evidence type="ECO:0000313" key="2">
    <source>
        <dbReference type="EMBL" id="QFQ90312.1"/>
    </source>
</evidence>
<keyword evidence="1" id="KW-0812">Transmembrane</keyword>
<reference evidence="2 3" key="1">
    <citation type="submission" date="2019-10" db="EMBL/GenBank/DDBJ databases">
        <title>Genome sequencing of Lactobacillus manihotivorans.</title>
        <authorList>
            <person name="Kim K."/>
        </authorList>
    </citation>
    <scope>NUCLEOTIDE SEQUENCE [LARGE SCALE GENOMIC DNA]</scope>
    <source>
        <strain evidence="2 3">LM010</strain>
    </source>
</reference>
<dbReference type="Proteomes" id="UP000388452">
    <property type="component" value="Chromosome"/>
</dbReference>